<dbReference type="SMART" id="SM01244">
    <property type="entry name" value="IRS"/>
    <property type="match status" value="1"/>
</dbReference>
<dbReference type="PANTHER" id="PTHR21258:SF62">
    <property type="entry name" value="INSULIN RECEPTOR SUBSTRATE 1"/>
    <property type="match status" value="1"/>
</dbReference>
<organism evidence="7 8">
    <name type="scientific">Amphibalanus amphitrite</name>
    <name type="common">Striped barnacle</name>
    <name type="synonym">Balanus amphitrite</name>
    <dbReference type="NCBI Taxonomy" id="1232801"/>
    <lineage>
        <taxon>Eukaryota</taxon>
        <taxon>Metazoa</taxon>
        <taxon>Ecdysozoa</taxon>
        <taxon>Arthropoda</taxon>
        <taxon>Crustacea</taxon>
        <taxon>Multicrustacea</taxon>
        <taxon>Cirripedia</taxon>
        <taxon>Thoracica</taxon>
        <taxon>Thoracicalcarea</taxon>
        <taxon>Balanomorpha</taxon>
        <taxon>Balanoidea</taxon>
        <taxon>Balanidae</taxon>
        <taxon>Amphibalaninae</taxon>
        <taxon>Amphibalanus</taxon>
    </lineage>
</organism>
<dbReference type="InterPro" id="IPR001849">
    <property type="entry name" value="PH_domain"/>
</dbReference>
<dbReference type="GO" id="GO:0005737">
    <property type="term" value="C:cytoplasm"/>
    <property type="evidence" value="ECO:0007669"/>
    <property type="project" value="TreeGrafter"/>
</dbReference>
<dbReference type="PANTHER" id="PTHR21258">
    <property type="entry name" value="DOCKING PROTEIN RELATED"/>
    <property type="match status" value="1"/>
</dbReference>
<dbReference type="SMART" id="SM00233">
    <property type="entry name" value="PH"/>
    <property type="match status" value="1"/>
</dbReference>
<dbReference type="InterPro" id="IPR002404">
    <property type="entry name" value="IRS_PTB"/>
</dbReference>
<dbReference type="EMBL" id="VIIS01000864">
    <property type="protein sequence ID" value="KAF0304217.1"/>
    <property type="molecule type" value="Genomic_DNA"/>
</dbReference>
<feature type="compositionally biased region" description="Pro residues" evidence="3">
    <location>
        <begin position="1358"/>
        <end position="1373"/>
    </location>
</feature>
<accession>A0A6A4W8Y1</accession>
<evidence type="ECO:0000313" key="8">
    <source>
        <dbReference type="Proteomes" id="UP000440578"/>
    </source>
</evidence>
<sequence>MTRRHTASGVQPTCDCMRLIPPTELACPPLHPFPADAASSLNMTVRYRRYWRGPGGTVEVACSNPGEILLWNTQQANLLMSGGDASTVPNSQIFTCELASGTHAWTPSVTEALDGGPRCIVPCEAGYGSNLESGERRACLKFVATQEATSLQKAWEVCLREGASLANPFLTNRTLQTFRQVAAQQSVFTSVDRRNGLVVAAGPVNDTLIPASATGTNDCLFFTGGEFVPRPCFPIEPVATTGVVCQKPRQCPPNFVLHDVWGCYAPIVVTAMTPEAANRQCATEFGAALPPATGGEGLTMPYISTVNRRADSVTWRDSDGTTVQEIQLANDDDVTKQCLLVSPTMSVDDTAAVACDAALEITAVGPSVLCVYPRRTDCYSNPVLPAGTTAPQSLALDTTVDASCTTGLMFSVTKQSAAVVTCHGALGNWLPAKLGECVTKCGSPPAAPANSVRTPVEASNQTSYTYTCAAGLLTPDGAPESTIVCRDTGLYEPLLPANCTQCAGFPSLDETLVLAETPTSGSQGQTVKVTCSANMTTAEGQTSQTVTCGPTGWTPAVLSPCNVTVQMPPASTLGNVIIYSCPAGKAFETGNSITSAVCMPDGWFSCHTFHNCSMCVAEPPAPLANMKRTWSALNQTANYTCIAPLSLDGENDTQTLGCELQGWQSSLLPCDKCPEPSANVTGYTVTWDGVLLDNSTLTMTCPAGKLHSNLTDVQVFPCTADGWQADNPLPCDRCVAPVVSPGSNAMPVSTEPGVQEGSTVTFNCTDGLATKEGRTSFTETCQPAGWSVTTNCSHCQGDPPAQNLSASRDWSGDRAIGAEANYTCTSGVQALVTCGAAGWDSAADPCDTMPMHCSDPPVDTYNGTVPEDTGKGTEPNRTATYRCLNGVTTELRCLEDGAWSTDQTPCAAAVNMCPAAPAAPEGTNVTDYGQFASGQRNATYSCENGTEAVVFCQNGSWTAGATPCQPGYPVAPPAAPPGVFVTDSGPVTDENGTVTYTLTYDCGVGVTQLVWRDGEWTPENAVPCADLSNACPSLNASADGVPYTDTGPYAEGVRNATYSCGGAGLADTFLCLNGTWSPEGLAPCDGRSSKGKLEQLISTIMQKEDIKSGFLQVPPSTWLQLLLNKPWVKKQCVLYPASHQGVKRLEVFDLAPSLRRREPAGLIIPLGDCVKIAEEHLKGKDFVFSVVTREGSHTFSAGSIQELHDWVDALQRIAFGKAGSDCPNSKLLSASRSLPGEQCDDNVLYGSVENRSTFPVTVEENEMTLRLRLSGPHVVQVAAASVQLRTVGGQLRASWLFSHIRRYGQTRDSFVMEVGRSSETGPGSFIFRTRAAGALQHELQRVMAEYEHNRHSAAPDLPTSPPPPQPPPPPPAAPFESHTLDRLSSGRKGKKTPIAKPPRKTKATAMAEDVLPNVVPLAEKQWLLTQSLKMTSPEQEAAQSNELLLGSLSVPFMNEPEEEMYSEPGERRSAWRELGRDVEHVEHSAPADRWDVAVDGDGLAEPLRPTPVTAGERSSVSYASLQHMPCSTEAPGAQYARLGEPLGASAGAPGLGASAKAPGAENRTAAWAAEQCLRKEAAVVAAAAAAAVAATAPPAEKTTSNDAPIYANVVPAPAWPRSSPGSEIGSGSQKGATSHVIVNDEMYTLLDKPRKNGS</sequence>
<feature type="compositionally biased region" description="Basic residues" evidence="3">
    <location>
        <begin position="1385"/>
        <end position="1402"/>
    </location>
</feature>
<dbReference type="GO" id="GO:0007265">
    <property type="term" value="P:Ras protein signal transduction"/>
    <property type="evidence" value="ECO:0007669"/>
    <property type="project" value="TreeGrafter"/>
</dbReference>
<dbReference type="PROSITE" id="PS50003">
    <property type="entry name" value="PH_DOMAIN"/>
    <property type="match status" value="1"/>
</dbReference>
<dbReference type="SMART" id="SM00032">
    <property type="entry name" value="CCP"/>
    <property type="match status" value="10"/>
</dbReference>
<keyword evidence="2" id="KW-0768">Sushi</keyword>
<feature type="domain" description="IRS-type PTB" evidence="6">
    <location>
        <begin position="1250"/>
        <end position="1353"/>
    </location>
</feature>
<comment type="caution">
    <text evidence="7">The sequence shown here is derived from an EMBL/GenBank/DDBJ whole genome shotgun (WGS) entry which is preliminary data.</text>
</comment>
<proteinExistence type="predicted"/>
<evidence type="ECO:0000259" key="4">
    <source>
        <dbReference type="PROSITE" id="PS50003"/>
    </source>
</evidence>
<dbReference type="Pfam" id="PF02174">
    <property type="entry name" value="IRS"/>
    <property type="match status" value="1"/>
</dbReference>
<feature type="region of interest" description="Disordered" evidence="3">
    <location>
        <begin position="1349"/>
        <end position="1405"/>
    </location>
</feature>
<evidence type="ECO:0000313" key="7">
    <source>
        <dbReference type="EMBL" id="KAF0304217.1"/>
    </source>
</evidence>
<dbReference type="PROSITE" id="PS50923">
    <property type="entry name" value="SUSHI"/>
    <property type="match status" value="2"/>
</dbReference>
<dbReference type="InterPro" id="IPR011993">
    <property type="entry name" value="PH-like_dom_sf"/>
</dbReference>
<dbReference type="OrthoDB" id="6243387at2759"/>
<dbReference type="GO" id="GO:0007169">
    <property type="term" value="P:cell surface receptor protein tyrosine kinase signaling pathway"/>
    <property type="evidence" value="ECO:0007669"/>
    <property type="project" value="TreeGrafter"/>
</dbReference>
<dbReference type="InterPro" id="IPR000436">
    <property type="entry name" value="Sushi_SCR_CCP_dom"/>
</dbReference>
<feature type="compositionally biased region" description="Polar residues" evidence="3">
    <location>
        <begin position="1619"/>
        <end position="1632"/>
    </location>
</feature>
<feature type="domain" description="Sushi" evidence="5">
    <location>
        <begin position="851"/>
        <end position="908"/>
    </location>
</feature>
<evidence type="ECO:0000256" key="3">
    <source>
        <dbReference type="SAM" id="MobiDB-lite"/>
    </source>
</evidence>
<dbReference type="GO" id="GO:0043410">
    <property type="term" value="P:positive regulation of MAPK cascade"/>
    <property type="evidence" value="ECO:0007669"/>
    <property type="project" value="TreeGrafter"/>
</dbReference>
<evidence type="ECO:0000259" key="5">
    <source>
        <dbReference type="PROSITE" id="PS50923"/>
    </source>
</evidence>
<dbReference type="Gene3D" id="2.30.29.30">
    <property type="entry name" value="Pleckstrin-homology domain (PH domain)/Phosphotyrosine-binding domain (PTB)"/>
    <property type="match status" value="2"/>
</dbReference>
<evidence type="ECO:0000256" key="1">
    <source>
        <dbReference type="ARBA" id="ARBA00023157"/>
    </source>
</evidence>
<feature type="domain" description="PH" evidence="4">
    <location>
        <begin position="1104"/>
        <end position="1215"/>
    </location>
</feature>
<keyword evidence="8" id="KW-1185">Reference proteome</keyword>
<dbReference type="SMART" id="SM00310">
    <property type="entry name" value="PTBI"/>
    <property type="match status" value="1"/>
</dbReference>
<dbReference type="PROSITE" id="PS51064">
    <property type="entry name" value="IRS_PTB"/>
    <property type="match status" value="1"/>
</dbReference>
<evidence type="ECO:0000259" key="6">
    <source>
        <dbReference type="PROSITE" id="PS51064"/>
    </source>
</evidence>
<dbReference type="Proteomes" id="UP000440578">
    <property type="component" value="Unassembled WGS sequence"/>
</dbReference>
<protein>
    <submittedName>
        <fullName evidence="7">Docking protein 2</fullName>
    </submittedName>
</protein>
<dbReference type="SUPFAM" id="SSF50729">
    <property type="entry name" value="PH domain-like"/>
    <property type="match status" value="2"/>
</dbReference>
<evidence type="ECO:0000256" key="2">
    <source>
        <dbReference type="PROSITE-ProRule" id="PRU00302"/>
    </source>
</evidence>
<reference evidence="7 8" key="1">
    <citation type="submission" date="2019-07" db="EMBL/GenBank/DDBJ databases">
        <title>Draft genome assembly of a fouling barnacle, Amphibalanus amphitrite (Darwin, 1854): The first reference genome for Thecostraca.</title>
        <authorList>
            <person name="Kim W."/>
        </authorList>
    </citation>
    <scope>NUCLEOTIDE SEQUENCE [LARGE SCALE GENOMIC DNA]</scope>
    <source>
        <strain evidence="7">SNU_AA5</strain>
        <tissue evidence="7">Soma without cirri and trophi</tissue>
    </source>
</reference>
<feature type="domain" description="Sushi" evidence="5">
    <location>
        <begin position="911"/>
        <end position="966"/>
    </location>
</feature>
<feature type="region of interest" description="Disordered" evidence="3">
    <location>
        <begin position="1614"/>
        <end position="1635"/>
    </location>
</feature>
<comment type="caution">
    <text evidence="2">Lacks conserved residue(s) required for the propagation of feature annotation.</text>
</comment>
<gene>
    <name evidence="7" type="primary">Dok2_1</name>
    <name evidence="7" type="ORF">FJT64_023951</name>
</gene>
<name>A0A6A4W8Y1_AMPAM</name>
<dbReference type="InterPro" id="IPR050996">
    <property type="entry name" value="Docking_Protein_DOK"/>
</dbReference>
<keyword evidence="1" id="KW-1015">Disulfide bond</keyword>